<dbReference type="EMBL" id="VVIM01000009">
    <property type="protein sequence ID" value="KAB0793261.1"/>
    <property type="molecule type" value="Genomic_DNA"/>
</dbReference>
<keyword evidence="3" id="KW-1185">Reference proteome</keyword>
<keyword evidence="1" id="KW-0175">Coiled coil</keyword>
<evidence type="ECO:0000256" key="1">
    <source>
        <dbReference type="SAM" id="Coils"/>
    </source>
</evidence>
<dbReference type="Proteomes" id="UP000327044">
    <property type="component" value="Unassembled WGS sequence"/>
</dbReference>
<sequence length="196" mass="23295">MMDNQSERLRKWKNLLKNYRADHEYLNKVGKSWILSEGRSTETERKIKEALIHTDKSLNAIKEYFEPYLETMQKEIEHLRVTNESGNELIHQNERLNYENVQLKQKLDGLEAIRKDNFQSIMERKQEQFDETFKIQNDLIGNLREQLEQNAKEMQTLRQLNTNLKSTMDERALIQTQECLLPEASNIIGYPTLPLL</sequence>
<feature type="coiled-coil region" evidence="1">
    <location>
        <begin position="140"/>
        <end position="170"/>
    </location>
</feature>
<gene>
    <name evidence="2" type="ORF">PPYR_12881</name>
</gene>
<proteinExistence type="predicted"/>
<protein>
    <submittedName>
        <fullName evidence="2">Uncharacterized protein</fullName>
    </submittedName>
</protein>
<accession>A0A5N4A7F8</accession>
<evidence type="ECO:0000313" key="3">
    <source>
        <dbReference type="Proteomes" id="UP000327044"/>
    </source>
</evidence>
<dbReference type="InParanoid" id="A0A5N4A7F8"/>
<reference evidence="2 3" key="1">
    <citation type="journal article" date="2018" name="Elife">
        <title>Firefly genomes illuminate parallel origins of bioluminescence in beetles.</title>
        <authorList>
            <person name="Fallon T.R."/>
            <person name="Lower S.E."/>
            <person name="Chang C.H."/>
            <person name="Bessho-Uehara M."/>
            <person name="Martin G.J."/>
            <person name="Bewick A.J."/>
            <person name="Behringer M."/>
            <person name="Debat H.J."/>
            <person name="Wong I."/>
            <person name="Day J.C."/>
            <person name="Suvorov A."/>
            <person name="Silva C.J."/>
            <person name="Stanger-Hall K.F."/>
            <person name="Hall D.W."/>
            <person name="Schmitz R.J."/>
            <person name="Nelson D.R."/>
            <person name="Lewis S.M."/>
            <person name="Shigenobu S."/>
            <person name="Bybee S.M."/>
            <person name="Larracuente A.M."/>
            <person name="Oba Y."/>
            <person name="Weng J.K."/>
        </authorList>
    </citation>
    <scope>NUCLEOTIDE SEQUENCE [LARGE SCALE GENOMIC DNA]</scope>
    <source>
        <strain evidence="2">1611_PpyrPB1</strain>
        <tissue evidence="2">Whole body</tissue>
    </source>
</reference>
<comment type="caution">
    <text evidence="2">The sequence shown here is derived from an EMBL/GenBank/DDBJ whole genome shotgun (WGS) entry which is preliminary data.</text>
</comment>
<dbReference type="OrthoDB" id="6783901at2759"/>
<organism evidence="2 3">
    <name type="scientific">Photinus pyralis</name>
    <name type="common">Common eastern firefly</name>
    <name type="synonym">Lampyris pyralis</name>
    <dbReference type="NCBI Taxonomy" id="7054"/>
    <lineage>
        <taxon>Eukaryota</taxon>
        <taxon>Metazoa</taxon>
        <taxon>Ecdysozoa</taxon>
        <taxon>Arthropoda</taxon>
        <taxon>Hexapoda</taxon>
        <taxon>Insecta</taxon>
        <taxon>Pterygota</taxon>
        <taxon>Neoptera</taxon>
        <taxon>Endopterygota</taxon>
        <taxon>Coleoptera</taxon>
        <taxon>Polyphaga</taxon>
        <taxon>Elateriformia</taxon>
        <taxon>Elateroidea</taxon>
        <taxon>Lampyridae</taxon>
        <taxon>Lampyrinae</taxon>
        <taxon>Photinus</taxon>
    </lineage>
</organism>
<name>A0A5N4A7F8_PHOPY</name>
<dbReference type="AlphaFoldDB" id="A0A5N4A7F8"/>
<evidence type="ECO:0000313" key="2">
    <source>
        <dbReference type="EMBL" id="KAB0793261.1"/>
    </source>
</evidence>